<feature type="compositionally biased region" description="Basic and acidic residues" evidence="1">
    <location>
        <begin position="139"/>
        <end position="151"/>
    </location>
</feature>
<evidence type="ECO:0000313" key="3">
    <source>
        <dbReference type="Proteomes" id="UP000271974"/>
    </source>
</evidence>
<dbReference type="EMBL" id="RQTK01001017">
    <property type="protein sequence ID" value="RUS72797.1"/>
    <property type="molecule type" value="Genomic_DNA"/>
</dbReference>
<proteinExistence type="predicted"/>
<gene>
    <name evidence="2" type="ORF">EGW08_019434</name>
</gene>
<feature type="region of interest" description="Disordered" evidence="1">
    <location>
        <begin position="127"/>
        <end position="165"/>
    </location>
</feature>
<organism evidence="2 3">
    <name type="scientific">Elysia chlorotica</name>
    <name type="common">Eastern emerald elysia</name>
    <name type="synonym">Sea slug</name>
    <dbReference type="NCBI Taxonomy" id="188477"/>
    <lineage>
        <taxon>Eukaryota</taxon>
        <taxon>Metazoa</taxon>
        <taxon>Spiralia</taxon>
        <taxon>Lophotrochozoa</taxon>
        <taxon>Mollusca</taxon>
        <taxon>Gastropoda</taxon>
        <taxon>Heterobranchia</taxon>
        <taxon>Euthyneura</taxon>
        <taxon>Panpulmonata</taxon>
        <taxon>Sacoglossa</taxon>
        <taxon>Placobranchoidea</taxon>
        <taxon>Plakobranchidae</taxon>
        <taxon>Elysia</taxon>
    </lineage>
</organism>
<feature type="non-terminal residue" evidence="2">
    <location>
        <position position="165"/>
    </location>
</feature>
<dbReference type="Proteomes" id="UP000271974">
    <property type="component" value="Unassembled WGS sequence"/>
</dbReference>
<comment type="caution">
    <text evidence="2">The sequence shown here is derived from an EMBL/GenBank/DDBJ whole genome shotgun (WGS) entry which is preliminary data.</text>
</comment>
<protein>
    <submittedName>
        <fullName evidence="2">Uncharacterized protein</fullName>
    </submittedName>
</protein>
<name>A0A3S0ZQB6_ELYCH</name>
<evidence type="ECO:0000256" key="1">
    <source>
        <dbReference type="SAM" id="MobiDB-lite"/>
    </source>
</evidence>
<accession>A0A3S0ZQB6</accession>
<reference evidence="2 3" key="1">
    <citation type="submission" date="2019-01" db="EMBL/GenBank/DDBJ databases">
        <title>A draft genome assembly of the solar-powered sea slug Elysia chlorotica.</title>
        <authorList>
            <person name="Cai H."/>
            <person name="Li Q."/>
            <person name="Fang X."/>
            <person name="Li J."/>
            <person name="Curtis N.E."/>
            <person name="Altenburger A."/>
            <person name="Shibata T."/>
            <person name="Feng M."/>
            <person name="Maeda T."/>
            <person name="Schwartz J.A."/>
            <person name="Shigenobu S."/>
            <person name="Lundholm N."/>
            <person name="Nishiyama T."/>
            <person name="Yang H."/>
            <person name="Hasebe M."/>
            <person name="Li S."/>
            <person name="Pierce S.K."/>
            <person name="Wang J."/>
        </authorList>
    </citation>
    <scope>NUCLEOTIDE SEQUENCE [LARGE SCALE GENOMIC DNA]</scope>
    <source>
        <strain evidence="2">EC2010</strain>
        <tissue evidence="2">Whole organism of an adult</tissue>
    </source>
</reference>
<dbReference type="AlphaFoldDB" id="A0A3S0ZQB6"/>
<sequence length="165" mass="18401">DGSWSNLIGSIERFVSVYTHEWSDCFDICLLPLRNTVSQMTEFTPSFLLMGREPSFPGAIMPTKQSVNVEMSLSSEQIHHAYDAAMSMYHRCCLPDVKHIIKSTAVITSLGSEKSSSSIRNTAVVDAIQKSGRKTKKSVQHDEKKGEESRSFENGNEISRSEGHD</sequence>
<keyword evidence="3" id="KW-1185">Reference proteome</keyword>
<feature type="non-terminal residue" evidence="2">
    <location>
        <position position="1"/>
    </location>
</feature>
<evidence type="ECO:0000313" key="2">
    <source>
        <dbReference type="EMBL" id="RUS72797.1"/>
    </source>
</evidence>
<dbReference type="OrthoDB" id="654211at2759"/>